<dbReference type="InterPro" id="IPR034660">
    <property type="entry name" value="DinB/YfiT-like"/>
</dbReference>
<proteinExistence type="predicted"/>
<feature type="region of interest" description="Disordered" evidence="1">
    <location>
        <begin position="53"/>
        <end position="74"/>
    </location>
</feature>
<organism evidence="3 4">
    <name type="scientific">Pseudonocardia bannensis</name>
    <dbReference type="NCBI Taxonomy" id="630973"/>
    <lineage>
        <taxon>Bacteria</taxon>
        <taxon>Bacillati</taxon>
        <taxon>Actinomycetota</taxon>
        <taxon>Actinomycetes</taxon>
        <taxon>Pseudonocardiales</taxon>
        <taxon>Pseudonocardiaceae</taxon>
        <taxon>Pseudonocardia</taxon>
    </lineage>
</organism>
<dbReference type="Gene3D" id="3.60.15.10">
    <property type="entry name" value="Ribonuclease Z/Hydroxyacylglutathione hydrolase-like"/>
    <property type="match status" value="1"/>
</dbReference>
<dbReference type="SUPFAM" id="SSF109854">
    <property type="entry name" value="DinB/YfiT-like putative metalloenzymes"/>
    <property type="match status" value="1"/>
</dbReference>
<dbReference type="GO" id="GO:0016787">
    <property type="term" value="F:hydrolase activity"/>
    <property type="evidence" value="ECO:0007669"/>
    <property type="project" value="UniProtKB-KW"/>
</dbReference>
<dbReference type="InterPro" id="IPR001279">
    <property type="entry name" value="Metallo-B-lactamas"/>
</dbReference>
<evidence type="ECO:0000313" key="3">
    <source>
        <dbReference type="EMBL" id="NMH90982.1"/>
    </source>
</evidence>
<feature type="compositionally biased region" description="Basic residues" evidence="1">
    <location>
        <begin position="106"/>
        <end position="116"/>
    </location>
</feature>
<evidence type="ECO:0000256" key="1">
    <source>
        <dbReference type="SAM" id="MobiDB-lite"/>
    </source>
</evidence>
<evidence type="ECO:0000313" key="4">
    <source>
        <dbReference type="Proteomes" id="UP000586918"/>
    </source>
</evidence>
<keyword evidence="4" id="KW-1185">Reference proteome</keyword>
<feature type="region of interest" description="Disordered" evidence="1">
    <location>
        <begin position="97"/>
        <end position="116"/>
    </location>
</feature>
<dbReference type="AlphaFoldDB" id="A0A848DEF0"/>
<feature type="domain" description="Metallo-beta-lactamase" evidence="2">
    <location>
        <begin position="3"/>
        <end position="68"/>
    </location>
</feature>
<dbReference type="Pfam" id="PF00753">
    <property type="entry name" value="Lactamase_B"/>
    <property type="match status" value="1"/>
</dbReference>
<name>A0A848DEF0_9PSEU</name>
<accession>A0A848DEF0</accession>
<sequence length="116" mass="11906">MTLVDAGPKPAPPRIVAGLAATGKRPSDVTRIVSTHAHPDHGGGAAVLVARPSGRAPEKHPKEGPMPGMPGPVADERAGLLAFLAQQRLALRIAAHGLTDEQARQAPRRGRSPSAG</sequence>
<gene>
    <name evidence="3" type="ORF">HF519_05140</name>
</gene>
<keyword evidence="3" id="KW-0378">Hydrolase</keyword>
<reference evidence="3 4" key="1">
    <citation type="submission" date="2020-04" db="EMBL/GenBank/DDBJ databases">
        <authorList>
            <person name="Klaysubun C."/>
            <person name="Duangmal K."/>
            <person name="Lipun K."/>
        </authorList>
    </citation>
    <scope>NUCLEOTIDE SEQUENCE [LARGE SCALE GENOMIC DNA]</scope>
    <source>
        <strain evidence="3 4">DSM 45300</strain>
    </source>
</reference>
<protein>
    <submittedName>
        <fullName evidence="3">MBL fold metallo-hydrolase</fullName>
    </submittedName>
</protein>
<dbReference type="Proteomes" id="UP000586918">
    <property type="component" value="Unassembled WGS sequence"/>
</dbReference>
<dbReference type="InterPro" id="IPR036866">
    <property type="entry name" value="RibonucZ/Hydroxyglut_hydro"/>
</dbReference>
<evidence type="ECO:0000259" key="2">
    <source>
        <dbReference type="Pfam" id="PF00753"/>
    </source>
</evidence>
<dbReference type="EMBL" id="JAAXKZ010000011">
    <property type="protein sequence ID" value="NMH90982.1"/>
    <property type="molecule type" value="Genomic_DNA"/>
</dbReference>
<comment type="caution">
    <text evidence="3">The sequence shown here is derived from an EMBL/GenBank/DDBJ whole genome shotgun (WGS) entry which is preliminary data.</text>
</comment>
<dbReference type="SUPFAM" id="SSF56281">
    <property type="entry name" value="Metallo-hydrolase/oxidoreductase"/>
    <property type="match status" value="1"/>
</dbReference>